<organism evidence="2">
    <name type="scientific">Amphimedon queenslandica</name>
    <name type="common">Sponge</name>
    <dbReference type="NCBI Taxonomy" id="400682"/>
    <lineage>
        <taxon>Eukaryota</taxon>
        <taxon>Metazoa</taxon>
        <taxon>Porifera</taxon>
        <taxon>Demospongiae</taxon>
        <taxon>Heteroscleromorpha</taxon>
        <taxon>Haplosclerida</taxon>
        <taxon>Niphatidae</taxon>
        <taxon>Amphimedon</taxon>
    </lineage>
</organism>
<proteinExistence type="predicted"/>
<accession>A0A1X7U3J4</accession>
<dbReference type="STRING" id="400682.A0A1X7U3J4"/>
<feature type="compositionally biased region" description="Polar residues" evidence="1">
    <location>
        <begin position="76"/>
        <end position="152"/>
    </location>
</feature>
<dbReference type="Gene3D" id="1.10.340.70">
    <property type="match status" value="1"/>
</dbReference>
<evidence type="ECO:0008006" key="3">
    <source>
        <dbReference type="Google" id="ProtNLM"/>
    </source>
</evidence>
<evidence type="ECO:0000256" key="1">
    <source>
        <dbReference type="SAM" id="MobiDB-lite"/>
    </source>
</evidence>
<feature type="region of interest" description="Disordered" evidence="1">
    <location>
        <begin position="39"/>
        <end position="166"/>
    </location>
</feature>
<dbReference type="InParanoid" id="A0A1X7U3J4"/>
<reference evidence="2" key="1">
    <citation type="submission" date="2017-05" db="UniProtKB">
        <authorList>
            <consortium name="EnsemblMetazoa"/>
        </authorList>
    </citation>
    <scope>IDENTIFICATION</scope>
</reference>
<dbReference type="AlphaFoldDB" id="A0A1X7U3J4"/>
<dbReference type="EnsemblMetazoa" id="Aqu2.1.22104_001">
    <property type="protein sequence ID" value="Aqu2.1.22104_001"/>
    <property type="gene ID" value="Aqu2.1.22104"/>
</dbReference>
<feature type="compositionally biased region" description="Basic and acidic residues" evidence="1">
    <location>
        <begin position="39"/>
        <end position="72"/>
    </location>
</feature>
<name>A0A1X7U3J4_AMPQE</name>
<evidence type="ECO:0000313" key="2">
    <source>
        <dbReference type="EnsemblMetazoa" id="Aqu2.1.22104_001"/>
    </source>
</evidence>
<sequence>MVLYPLAMVELQVAGRKITVEAAVLKTLPTAVLLGMDRRGVRDDKSSSEEGEEGRRRDRNKWECEVHSKPLEGPDSSANTDSLATTEGPDSSATTKGPDSSATTDRPDSSATTKGPDSSAITEGPDSSATTDRLDSSATTEGPHSSATTEGPHSSAAEGPHSSTTTNDIAHAEESWNLFNVFNDVMFLVSRDRRERTRWEKRDARRKYREVSSSLNVTAEELQKLQLQIHHLRRYGLGSGVKFFIRDELIYRRRIPQERDEETEQLVVPVKCRRQLLKLAHTTPFVGHLGRTTTTQRLLQ</sequence>
<protein>
    <recommendedName>
        <fullName evidence="3">Integrase zinc-binding domain-containing protein</fullName>
    </recommendedName>
</protein>